<organism evidence="8 9">
    <name type="scientific">Aquarana catesbeiana</name>
    <name type="common">American bullfrog</name>
    <name type="synonym">Rana catesbeiana</name>
    <dbReference type="NCBI Taxonomy" id="8400"/>
    <lineage>
        <taxon>Eukaryota</taxon>
        <taxon>Metazoa</taxon>
        <taxon>Chordata</taxon>
        <taxon>Craniata</taxon>
        <taxon>Vertebrata</taxon>
        <taxon>Euteleostomi</taxon>
        <taxon>Amphibia</taxon>
        <taxon>Batrachia</taxon>
        <taxon>Anura</taxon>
        <taxon>Neobatrachia</taxon>
        <taxon>Ranoidea</taxon>
        <taxon>Ranidae</taxon>
        <taxon>Aquarana</taxon>
    </lineage>
</organism>
<evidence type="ECO:0000259" key="6">
    <source>
        <dbReference type="PROSITE" id="PS50011"/>
    </source>
</evidence>
<keyword evidence="1" id="KW-0723">Serine/threonine-protein kinase</keyword>
<dbReference type="GO" id="GO:0005524">
    <property type="term" value="F:ATP binding"/>
    <property type="evidence" value="ECO:0007669"/>
    <property type="project" value="UniProtKB-KW"/>
</dbReference>
<keyword evidence="3" id="KW-0547">Nucleotide-binding</keyword>
<evidence type="ECO:0000313" key="8">
    <source>
        <dbReference type="EMBL" id="PIO13090.1"/>
    </source>
</evidence>
<dbReference type="Gene3D" id="3.30.200.20">
    <property type="entry name" value="Phosphorylase Kinase, domain 1"/>
    <property type="match status" value="1"/>
</dbReference>
<evidence type="ECO:0008006" key="10">
    <source>
        <dbReference type="Google" id="ProtNLM"/>
    </source>
</evidence>
<protein>
    <recommendedName>
        <fullName evidence="10">Protein kinase domain-containing protein</fullName>
    </recommendedName>
</protein>
<dbReference type="Pfam" id="PF00069">
    <property type="entry name" value="Pkinase"/>
    <property type="match status" value="1"/>
</dbReference>
<dbReference type="PROSITE" id="PS00108">
    <property type="entry name" value="PROTEIN_KINASE_ST"/>
    <property type="match status" value="1"/>
</dbReference>
<dbReference type="GO" id="GO:0004674">
    <property type="term" value="F:protein serine/threonine kinase activity"/>
    <property type="evidence" value="ECO:0007669"/>
    <property type="project" value="UniProtKB-KW"/>
</dbReference>
<feature type="domain" description="AGC-kinase C-terminal" evidence="7">
    <location>
        <begin position="179"/>
        <end position="245"/>
    </location>
</feature>
<dbReference type="InterPro" id="IPR000719">
    <property type="entry name" value="Prot_kinase_dom"/>
</dbReference>
<dbReference type="InterPro" id="IPR000961">
    <property type="entry name" value="AGC-kinase_C"/>
</dbReference>
<dbReference type="AlphaFoldDB" id="A0A2G9QBW2"/>
<proteinExistence type="predicted"/>
<keyword evidence="9" id="KW-1185">Reference proteome</keyword>
<reference evidence="9" key="1">
    <citation type="journal article" date="2017" name="Nat. Commun.">
        <title>The North American bullfrog draft genome provides insight into hormonal regulation of long noncoding RNA.</title>
        <authorList>
            <person name="Hammond S.A."/>
            <person name="Warren R.L."/>
            <person name="Vandervalk B.P."/>
            <person name="Kucuk E."/>
            <person name="Khan H."/>
            <person name="Gibb E.A."/>
            <person name="Pandoh P."/>
            <person name="Kirk H."/>
            <person name="Zhao Y."/>
            <person name="Jones M."/>
            <person name="Mungall A.J."/>
            <person name="Coope R."/>
            <person name="Pleasance S."/>
            <person name="Moore R.A."/>
            <person name="Holt R.A."/>
            <person name="Round J.M."/>
            <person name="Ohora S."/>
            <person name="Walle B.V."/>
            <person name="Veldhoen N."/>
            <person name="Helbing C.C."/>
            <person name="Birol I."/>
        </authorList>
    </citation>
    <scope>NUCLEOTIDE SEQUENCE [LARGE SCALE GENOMIC DNA]</scope>
</reference>
<dbReference type="PROSITE" id="PS51285">
    <property type="entry name" value="AGC_KINASE_CTER"/>
    <property type="match status" value="1"/>
</dbReference>
<dbReference type="OrthoDB" id="10047816at2759"/>
<dbReference type="InterPro" id="IPR011009">
    <property type="entry name" value="Kinase-like_dom_sf"/>
</dbReference>
<accession>A0A2G9QBW2</accession>
<dbReference type="Proteomes" id="UP000228934">
    <property type="component" value="Unassembled WGS sequence"/>
</dbReference>
<dbReference type="EMBL" id="KZ059945">
    <property type="protein sequence ID" value="PIO13090.1"/>
    <property type="molecule type" value="Genomic_DNA"/>
</dbReference>
<keyword evidence="4" id="KW-0418">Kinase</keyword>
<dbReference type="SMART" id="SM00220">
    <property type="entry name" value="S_TKc"/>
    <property type="match status" value="1"/>
</dbReference>
<dbReference type="SUPFAM" id="SSF56112">
    <property type="entry name" value="Protein kinase-like (PK-like)"/>
    <property type="match status" value="1"/>
</dbReference>
<dbReference type="PROSITE" id="PS50011">
    <property type="entry name" value="PROTEIN_KINASE_DOM"/>
    <property type="match status" value="1"/>
</dbReference>
<gene>
    <name evidence="8" type="ORF">AB205_0214570</name>
</gene>
<sequence>MEYLSGGELRKKITGKAKLTIAAIRHMAVELLCGLQFLHSKGVVHRDLKPENILLDGKGNVKIADFGLAATNMIGNKKVTEYCGTSGYMAPEVYESKPYNAMADYFSLGIILFEVAFKYHPFYDGEDDKKMKKCILQDEPRYPEEADPDLLDLLAKLLCKDPKTRKKDVANIKDHPFFNEINWEELDVEEPTPPFPKGRKNPRTIQIKRMELEEITDKEKAVTDDEQKLFTDFPFISDKWKALINQEEAS</sequence>
<evidence type="ECO:0000256" key="3">
    <source>
        <dbReference type="ARBA" id="ARBA00022741"/>
    </source>
</evidence>
<dbReference type="InterPro" id="IPR008271">
    <property type="entry name" value="Ser/Thr_kinase_AS"/>
</dbReference>
<evidence type="ECO:0000256" key="4">
    <source>
        <dbReference type="ARBA" id="ARBA00022777"/>
    </source>
</evidence>
<evidence type="ECO:0000256" key="1">
    <source>
        <dbReference type="ARBA" id="ARBA00022527"/>
    </source>
</evidence>
<evidence type="ECO:0000256" key="5">
    <source>
        <dbReference type="ARBA" id="ARBA00022840"/>
    </source>
</evidence>
<keyword evidence="2" id="KW-0808">Transferase</keyword>
<dbReference type="PANTHER" id="PTHR24351">
    <property type="entry name" value="RIBOSOMAL PROTEIN S6 KINASE"/>
    <property type="match status" value="1"/>
</dbReference>
<dbReference type="FunFam" id="1.10.510.10:FF:001110">
    <property type="entry name" value="AGC family protein kinase"/>
    <property type="match status" value="1"/>
</dbReference>
<evidence type="ECO:0000256" key="2">
    <source>
        <dbReference type="ARBA" id="ARBA00022679"/>
    </source>
</evidence>
<keyword evidence="5" id="KW-0067">ATP-binding</keyword>
<name>A0A2G9QBW2_AQUCT</name>
<feature type="domain" description="Protein kinase" evidence="6">
    <location>
        <begin position="1"/>
        <end position="178"/>
    </location>
</feature>
<dbReference type="Gene3D" id="1.10.510.10">
    <property type="entry name" value="Transferase(Phosphotransferase) domain 1"/>
    <property type="match status" value="1"/>
</dbReference>
<evidence type="ECO:0000313" key="9">
    <source>
        <dbReference type="Proteomes" id="UP000228934"/>
    </source>
</evidence>
<evidence type="ECO:0000259" key="7">
    <source>
        <dbReference type="PROSITE" id="PS51285"/>
    </source>
</evidence>